<protein>
    <submittedName>
        <fullName evidence="1">Uncharacterized protein</fullName>
    </submittedName>
</protein>
<organism evidence="1 2">
    <name type="scientific">Phlebia brevispora</name>
    <dbReference type="NCBI Taxonomy" id="194682"/>
    <lineage>
        <taxon>Eukaryota</taxon>
        <taxon>Fungi</taxon>
        <taxon>Dikarya</taxon>
        <taxon>Basidiomycota</taxon>
        <taxon>Agaricomycotina</taxon>
        <taxon>Agaricomycetes</taxon>
        <taxon>Polyporales</taxon>
        <taxon>Meruliaceae</taxon>
        <taxon>Phlebia</taxon>
    </lineage>
</organism>
<dbReference type="EMBL" id="JANHOG010002306">
    <property type="protein sequence ID" value="KAJ3524785.1"/>
    <property type="molecule type" value="Genomic_DNA"/>
</dbReference>
<comment type="caution">
    <text evidence="1">The sequence shown here is derived from an EMBL/GenBank/DDBJ whole genome shotgun (WGS) entry which is preliminary data.</text>
</comment>
<proteinExistence type="predicted"/>
<accession>A0ACC1RTC3</accession>
<reference evidence="1" key="1">
    <citation type="submission" date="2022-07" db="EMBL/GenBank/DDBJ databases">
        <title>Genome Sequence of Phlebia brevispora.</title>
        <authorList>
            <person name="Buettner E."/>
        </authorList>
    </citation>
    <scope>NUCLEOTIDE SEQUENCE</scope>
    <source>
        <strain evidence="1">MPL23</strain>
    </source>
</reference>
<evidence type="ECO:0000313" key="1">
    <source>
        <dbReference type="EMBL" id="KAJ3524785.1"/>
    </source>
</evidence>
<name>A0ACC1RTC3_9APHY</name>
<gene>
    <name evidence="1" type="ORF">NM688_g8503</name>
</gene>
<sequence>MFSMFKRLQTAVHIVTDSGDLAEDCFSWEDEPVLTLNVNDLFAYVPSVPGISWERVADVCVKTVKPVYHAVQRTLQDDLDDFAQFMVELEDRHLGDGDEVSVCETAAEESLPPLVQPEQAHSDLPCSLARLRPLGSHKRRYVDPELDGVLCIPSSDPSIPSIVITPCPSQPRDRSCLVPYQDVSFGNRLAVPNYPVVNQAFPPLLPKPAPFVERWRFKDGHWWAVLPTPEEQITRGMFSRPMPRRRRVCVDNWSRHSRGRRHTGAVHGPSPSTA</sequence>
<keyword evidence="2" id="KW-1185">Reference proteome</keyword>
<dbReference type="Proteomes" id="UP001148662">
    <property type="component" value="Unassembled WGS sequence"/>
</dbReference>
<evidence type="ECO:0000313" key="2">
    <source>
        <dbReference type="Proteomes" id="UP001148662"/>
    </source>
</evidence>